<comment type="caution">
    <text evidence="2">The sequence shown here is derived from an EMBL/GenBank/DDBJ whole genome shotgun (WGS) entry which is preliminary data.</text>
</comment>
<dbReference type="Proteomes" id="UP001207830">
    <property type="component" value="Unassembled WGS sequence"/>
</dbReference>
<protein>
    <submittedName>
        <fullName evidence="2">Uncharacterized protein</fullName>
    </submittedName>
</protein>
<evidence type="ECO:0000313" key="2">
    <source>
        <dbReference type="EMBL" id="MCY0108406.1"/>
    </source>
</evidence>
<gene>
    <name evidence="2" type="ORF">NQF78_08795</name>
</gene>
<sequence length="238" mass="26565">MLKIKSRITNPMTVIAIFAAISETSAAVSLPFLGNEDREFYVWFLVIFPFYLLFLFFLTLNFNHRSLYSPSDFNKDESFLKAIENSERNSRRNPSSRELRAQGISGFSSCILSGPPQASPCKDKCRAHNVADPPSGDSVSSGPVVQHIIQLTTALRSLHMIDIRNLDTTKEITAILEKIHHTDKKTDRVIVLISNHVSDVFLTQNALLPIKPAKKDTGATPYIVYNVCSQAITLLGRV</sequence>
<dbReference type="RefSeq" id="WP_267798811.1">
    <property type="nucleotide sequence ID" value="NZ_JANIGP010000004.1"/>
</dbReference>
<evidence type="ECO:0000313" key="3">
    <source>
        <dbReference type="Proteomes" id="UP001207830"/>
    </source>
</evidence>
<organism evidence="2 3">
    <name type="scientific">Pseudomonas monsensis</name>
    <dbReference type="NCBI Taxonomy" id="2745509"/>
    <lineage>
        <taxon>Bacteria</taxon>
        <taxon>Pseudomonadati</taxon>
        <taxon>Pseudomonadota</taxon>
        <taxon>Gammaproteobacteria</taxon>
        <taxon>Pseudomonadales</taxon>
        <taxon>Pseudomonadaceae</taxon>
        <taxon>Pseudomonas</taxon>
    </lineage>
</organism>
<name>A0ABT3YSC8_9PSED</name>
<keyword evidence="1" id="KW-0472">Membrane</keyword>
<keyword evidence="1" id="KW-1133">Transmembrane helix</keyword>
<proteinExistence type="predicted"/>
<keyword evidence="3" id="KW-1185">Reference proteome</keyword>
<feature type="transmembrane region" description="Helical" evidence="1">
    <location>
        <begin position="40"/>
        <end position="60"/>
    </location>
</feature>
<accession>A0ABT3YSC8</accession>
<reference evidence="2 3" key="1">
    <citation type="submission" date="2022-07" db="EMBL/GenBank/DDBJ databases">
        <title>Characterization of plant growth promoting rhizobacteria (PGPR) for use as bioinoculants in agriculture.</title>
        <authorList>
            <person name="Hassen A.I."/>
            <person name="Pierneef R."/>
        </authorList>
    </citation>
    <scope>NUCLEOTIDE SEQUENCE [LARGE SCALE GENOMIC DNA]</scope>
    <source>
        <strain evidence="2 3">SARCC-3054</strain>
    </source>
</reference>
<dbReference type="EMBL" id="JANIGP010000004">
    <property type="protein sequence ID" value="MCY0108406.1"/>
    <property type="molecule type" value="Genomic_DNA"/>
</dbReference>
<feature type="transmembrane region" description="Helical" evidence="1">
    <location>
        <begin position="12"/>
        <end position="34"/>
    </location>
</feature>
<evidence type="ECO:0000256" key="1">
    <source>
        <dbReference type="SAM" id="Phobius"/>
    </source>
</evidence>
<keyword evidence="1" id="KW-0812">Transmembrane</keyword>